<reference evidence="2 3" key="1">
    <citation type="journal article" date="2012" name="J. Bacteriol.">
        <title>Genome Sequence of the Antarctic Psychrophile Bacterium Planococcus antarcticus DSM 14505.</title>
        <authorList>
            <person name="Margolles A."/>
            <person name="Gueimonde M."/>
            <person name="Sanchez B."/>
        </authorList>
    </citation>
    <scope>NUCLEOTIDE SEQUENCE [LARGE SCALE GENOMIC DNA]</scope>
    <source>
        <strain evidence="2 3">DSM 14505</strain>
    </source>
</reference>
<evidence type="ECO:0000313" key="2">
    <source>
        <dbReference type="EMBL" id="EIM05093.1"/>
    </source>
</evidence>
<protein>
    <submittedName>
        <fullName evidence="2">Uncharacterized protein</fullName>
    </submittedName>
</protein>
<organism evidence="2 3">
    <name type="scientific">Planococcus antarcticus DSM 14505</name>
    <dbReference type="NCBI Taxonomy" id="1185653"/>
    <lineage>
        <taxon>Bacteria</taxon>
        <taxon>Bacillati</taxon>
        <taxon>Bacillota</taxon>
        <taxon>Bacilli</taxon>
        <taxon>Bacillales</taxon>
        <taxon>Caryophanaceae</taxon>
        <taxon>Planococcus</taxon>
    </lineage>
</organism>
<dbReference type="KEGG" id="pana:BBH88_18830"/>
<evidence type="ECO:0000313" key="3">
    <source>
        <dbReference type="Proteomes" id="UP000004725"/>
    </source>
</evidence>
<proteinExistence type="predicted"/>
<dbReference type="Proteomes" id="UP000092661">
    <property type="component" value="Chromosome"/>
</dbReference>
<dbReference type="EMBL" id="CP016534">
    <property type="protein sequence ID" value="APA28440.1"/>
    <property type="molecule type" value="Genomic_DNA"/>
</dbReference>
<accession>A0A1I9W9M7</accession>
<name>A0A1I9W9M7_9BACL</name>
<dbReference type="AlphaFoldDB" id="A0A1I9W9M7"/>
<keyword evidence="4" id="KW-1185">Reference proteome</keyword>
<reference evidence="1" key="3">
    <citation type="submission" date="2016-10" db="EMBL/GenBank/DDBJ databases">
        <authorList>
            <person name="See-Too W.S."/>
        </authorList>
    </citation>
    <scope>NUCLEOTIDE SEQUENCE</scope>
    <source>
        <strain evidence="1">DSM 14505</strain>
    </source>
</reference>
<dbReference type="Proteomes" id="UP000004725">
    <property type="component" value="Unassembled WGS sequence"/>
</dbReference>
<dbReference type="EMBL" id="AJYB01000092">
    <property type="protein sequence ID" value="EIM05093.1"/>
    <property type="molecule type" value="Genomic_DNA"/>
</dbReference>
<evidence type="ECO:0000313" key="4">
    <source>
        <dbReference type="Proteomes" id="UP000092661"/>
    </source>
</evidence>
<evidence type="ECO:0000313" key="1">
    <source>
        <dbReference type="EMBL" id="APA28440.1"/>
    </source>
</evidence>
<reference evidence="4" key="2">
    <citation type="submission" date="2016-07" db="EMBL/GenBank/DDBJ databases">
        <authorList>
            <person name="See-Too W.S."/>
        </authorList>
    </citation>
    <scope>NUCLEOTIDE SEQUENCE [LARGE SCALE GENOMIC DNA]</scope>
    <source>
        <strain evidence="4">DSM 14505</strain>
    </source>
</reference>
<gene>
    <name evidence="2" type="ORF">A1A1_17920</name>
    <name evidence="1" type="ORF">BBH88_18830</name>
</gene>
<sequence>MADHKQQRCPFDKEGWNSRRVESTARSFGTYIFEIVYLFLAGTRTPINIKTKASYCWECPNNQPLGTQGLAQSVFVGYQKQQ</sequence>